<dbReference type="EMBL" id="VRYZ01000001">
    <property type="protein sequence ID" value="TXS94494.1"/>
    <property type="molecule type" value="Genomic_DNA"/>
</dbReference>
<dbReference type="SUPFAM" id="SSF54637">
    <property type="entry name" value="Thioesterase/thiol ester dehydrase-isomerase"/>
    <property type="match status" value="1"/>
</dbReference>
<evidence type="ECO:0000313" key="1">
    <source>
        <dbReference type="EMBL" id="TXS94494.1"/>
    </source>
</evidence>
<dbReference type="GO" id="GO:0047617">
    <property type="term" value="F:fatty acyl-CoA hydrolase activity"/>
    <property type="evidence" value="ECO:0007669"/>
    <property type="project" value="TreeGrafter"/>
</dbReference>
<proteinExistence type="predicted"/>
<dbReference type="Gene3D" id="3.10.129.10">
    <property type="entry name" value="Hotdog Thioesterase"/>
    <property type="match status" value="1"/>
</dbReference>
<comment type="caution">
    <text evidence="1">The sequence shown here is derived from an EMBL/GenBank/DDBJ whole genome shotgun (WGS) entry which is preliminary data.</text>
</comment>
<dbReference type="InterPro" id="IPR050563">
    <property type="entry name" value="4-hydroxybenzoyl-CoA_TE"/>
</dbReference>
<dbReference type="RefSeq" id="WP_148062350.1">
    <property type="nucleotide sequence ID" value="NZ_VRYZ01000001.1"/>
</dbReference>
<dbReference type="PANTHER" id="PTHR31793:SF2">
    <property type="entry name" value="BLR1345 PROTEIN"/>
    <property type="match status" value="1"/>
</dbReference>
<dbReference type="Proteomes" id="UP000321933">
    <property type="component" value="Unassembled WGS sequence"/>
</dbReference>
<dbReference type="Pfam" id="PF13279">
    <property type="entry name" value="4HBT_2"/>
    <property type="match status" value="1"/>
</dbReference>
<dbReference type="CDD" id="cd00586">
    <property type="entry name" value="4HBT"/>
    <property type="match status" value="1"/>
</dbReference>
<dbReference type="PANTHER" id="PTHR31793">
    <property type="entry name" value="4-HYDROXYBENZOYL-COA THIOESTERASE FAMILY MEMBER"/>
    <property type="match status" value="1"/>
</dbReference>
<dbReference type="AlphaFoldDB" id="A0A5C9A3B7"/>
<reference evidence="1 2" key="1">
    <citation type="submission" date="2019-08" db="EMBL/GenBank/DDBJ databases">
        <title>Parahaliea maris sp. nov., isolated from the surface seawater.</title>
        <authorList>
            <person name="Liu Y."/>
        </authorList>
    </citation>
    <scope>NUCLEOTIDE SEQUENCE [LARGE SCALE GENOMIC DNA]</scope>
    <source>
        <strain evidence="1 2">S2-26</strain>
    </source>
</reference>
<sequence>MDISNAFPAYRSPVREEWIDYNGHMSEAYYVLVFGFATDALMDAIGVDETCRARHDCSLYTLEAHVRYLREVAEGVPLQVHSCVVDSDHKRLHVYHAMQREDTGELLATSELMLMFVDTASGRSADFPAAIGAEIARFKTRWQARPEEGELGRRIAIPRR</sequence>
<dbReference type="OrthoDB" id="6117985at2"/>
<dbReference type="InterPro" id="IPR029069">
    <property type="entry name" value="HotDog_dom_sf"/>
</dbReference>
<name>A0A5C9A3B7_9GAMM</name>
<gene>
    <name evidence="1" type="ORF">FVW59_00820</name>
</gene>
<accession>A0A5C9A3B7</accession>
<protein>
    <submittedName>
        <fullName evidence="1">Thioesterase</fullName>
    </submittedName>
</protein>
<organism evidence="1 2">
    <name type="scientific">Parahaliea aestuarii</name>
    <dbReference type="NCBI Taxonomy" id="1852021"/>
    <lineage>
        <taxon>Bacteria</taxon>
        <taxon>Pseudomonadati</taxon>
        <taxon>Pseudomonadota</taxon>
        <taxon>Gammaproteobacteria</taxon>
        <taxon>Cellvibrionales</taxon>
        <taxon>Halieaceae</taxon>
        <taxon>Parahaliea</taxon>
    </lineage>
</organism>
<evidence type="ECO:0000313" key="2">
    <source>
        <dbReference type="Proteomes" id="UP000321933"/>
    </source>
</evidence>
<keyword evidence="2" id="KW-1185">Reference proteome</keyword>